<dbReference type="Proteomes" id="UP000054477">
    <property type="component" value="Unassembled WGS sequence"/>
</dbReference>
<keyword evidence="3" id="KW-1185">Reference proteome</keyword>
<sequence length="94" mass="9985">MPTKPPRDPAPNVPPECSELPKRSGSRTLSSSLGALPKHLGRLITTKSTTPHTALLLILVRAINQPHQHPTIITTTTKTHKLALAALTSVASSL</sequence>
<protein>
    <submittedName>
        <fullName evidence="2">Uncharacterized protein</fullName>
    </submittedName>
</protein>
<feature type="region of interest" description="Disordered" evidence="1">
    <location>
        <begin position="1"/>
        <end position="33"/>
    </location>
</feature>
<dbReference type="EMBL" id="KN838679">
    <property type="protein sequence ID" value="KIJ97986.1"/>
    <property type="molecule type" value="Genomic_DNA"/>
</dbReference>
<gene>
    <name evidence="2" type="ORF">K443DRAFT_223945</name>
</gene>
<proteinExistence type="predicted"/>
<evidence type="ECO:0000313" key="3">
    <source>
        <dbReference type="Proteomes" id="UP000054477"/>
    </source>
</evidence>
<dbReference type="AlphaFoldDB" id="A0A0C9XKA4"/>
<reference evidence="2 3" key="1">
    <citation type="submission" date="2014-04" db="EMBL/GenBank/DDBJ databases">
        <authorList>
            <consortium name="DOE Joint Genome Institute"/>
            <person name="Kuo A."/>
            <person name="Kohler A."/>
            <person name="Nagy L.G."/>
            <person name="Floudas D."/>
            <person name="Copeland A."/>
            <person name="Barry K.W."/>
            <person name="Cichocki N."/>
            <person name="Veneault-Fourrey C."/>
            <person name="LaButti K."/>
            <person name="Lindquist E.A."/>
            <person name="Lipzen A."/>
            <person name="Lundell T."/>
            <person name="Morin E."/>
            <person name="Murat C."/>
            <person name="Sun H."/>
            <person name="Tunlid A."/>
            <person name="Henrissat B."/>
            <person name="Grigoriev I.V."/>
            <person name="Hibbett D.S."/>
            <person name="Martin F."/>
            <person name="Nordberg H.P."/>
            <person name="Cantor M.N."/>
            <person name="Hua S.X."/>
        </authorList>
    </citation>
    <scope>NUCLEOTIDE SEQUENCE [LARGE SCALE GENOMIC DNA]</scope>
    <source>
        <strain evidence="2 3">LaAM-08-1</strain>
    </source>
</reference>
<dbReference type="HOGENOM" id="CLU_2386494_0_0_1"/>
<organism evidence="2 3">
    <name type="scientific">Laccaria amethystina LaAM-08-1</name>
    <dbReference type="NCBI Taxonomy" id="1095629"/>
    <lineage>
        <taxon>Eukaryota</taxon>
        <taxon>Fungi</taxon>
        <taxon>Dikarya</taxon>
        <taxon>Basidiomycota</taxon>
        <taxon>Agaricomycotina</taxon>
        <taxon>Agaricomycetes</taxon>
        <taxon>Agaricomycetidae</taxon>
        <taxon>Agaricales</taxon>
        <taxon>Agaricineae</taxon>
        <taxon>Hydnangiaceae</taxon>
        <taxon>Laccaria</taxon>
    </lineage>
</organism>
<reference evidence="3" key="2">
    <citation type="submission" date="2015-01" db="EMBL/GenBank/DDBJ databases">
        <title>Evolutionary Origins and Diversification of the Mycorrhizal Mutualists.</title>
        <authorList>
            <consortium name="DOE Joint Genome Institute"/>
            <consortium name="Mycorrhizal Genomics Consortium"/>
            <person name="Kohler A."/>
            <person name="Kuo A."/>
            <person name="Nagy L.G."/>
            <person name="Floudas D."/>
            <person name="Copeland A."/>
            <person name="Barry K.W."/>
            <person name="Cichocki N."/>
            <person name="Veneault-Fourrey C."/>
            <person name="LaButti K."/>
            <person name="Lindquist E.A."/>
            <person name="Lipzen A."/>
            <person name="Lundell T."/>
            <person name="Morin E."/>
            <person name="Murat C."/>
            <person name="Riley R."/>
            <person name="Ohm R."/>
            <person name="Sun H."/>
            <person name="Tunlid A."/>
            <person name="Henrissat B."/>
            <person name="Grigoriev I.V."/>
            <person name="Hibbett D.S."/>
            <person name="Martin F."/>
        </authorList>
    </citation>
    <scope>NUCLEOTIDE SEQUENCE [LARGE SCALE GENOMIC DNA]</scope>
    <source>
        <strain evidence="3">LaAM-08-1</strain>
    </source>
</reference>
<evidence type="ECO:0000256" key="1">
    <source>
        <dbReference type="SAM" id="MobiDB-lite"/>
    </source>
</evidence>
<name>A0A0C9XKA4_9AGAR</name>
<evidence type="ECO:0000313" key="2">
    <source>
        <dbReference type="EMBL" id="KIJ97986.1"/>
    </source>
</evidence>
<accession>A0A0C9XKA4</accession>